<dbReference type="eggNOG" id="ENOG50344ZW">
    <property type="taxonomic scope" value="Bacteria"/>
</dbReference>
<dbReference type="AlphaFoldDB" id="R1GDJ7"/>
<gene>
    <name evidence="1" type="ORF">H480_06446</name>
</gene>
<comment type="caution">
    <text evidence="1">The sequence shown here is derived from an EMBL/GenBank/DDBJ whole genome shotgun (WGS) entry which is preliminary data.</text>
</comment>
<name>R1GDJ7_9PSEU</name>
<dbReference type="PATRIC" id="fig|1292037.4.peg.1257"/>
<evidence type="ECO:0000313" key="2">
    <source>
        <dbReference type="Proteomes" id="UP000014139"/>
    </source>
</evidence>
<proteinExistence type="predicted"/>
<protein>
    <submittedName>
        <fullName evidence="1">Uncharacterized protein</fullName>
    </submittedName>
</protein>
<keyword evidence="2" id="KW-1185">Reference proteome</keyword>
<accession>R1GDJ7</accession>
<dbReference type="RefSeq" id="WP_003063342.1">
    <property type="nucleotide sequence ID" value="NZ_AOUO01000068.1"/>
</dbReference>
<organism evidence="1 2">
    <name type="scientific">Amycolatopsis vancoresmycina DSM 44592</name>
    <dbReference type="NCBI Taxonomy" id="1292037"/>
    <lineage>
        <taxon>Bacteria</taxon>
        <taxon>Bacillati</taxon>
        <taxon>Actinomycetota</taxon>
        <taxon>Actinomycetes</taxon>
        <taxon>Pseudonocardiales</taxon>
        <taxon>Pseudonocardiaceae</taxon>
        <taxon>Amycolatopsis</taxon>
    </lineage>
</organism>
<evidence type="ECO:0000313" key="1">
    <source>
        <dbReference type="EMBL" id="EOD69392.1"/>
    </source>
</evidence>
<sequence length="551" mass="60280">MQLYISVVEGRPDPLAGRVEGVLRAASVDSGSLERWYEADRAVFGKEVVVHAGPQATIGELCDEALRVAHAEGLSTISLADARRVQGGMRDSSIQWEQEFGASPNVMGNYCRLLPGRECVLIGIEITELTDDYQPLPVAETLDRAGFTDGDRLVLRIETMPPRTGPAPEPVPAQALPVPDPETMLSVLQLAATSDSARTIPRLWGVLLYTEADTAVATYVRAQFDELNALTGPLLSVLVMERPASWRTACRYWRQTLEPPLYRAFSAMRWLSWLPYDKHRCHDIARQLDIPPDHLPCLALFPGADTGQRLVFPIRSATPDAFRRLFGAINNAISPLGAEPASPRRPAHRKDPVPYRMGWLPSWRYSSLLRGNAGDDVMAEEAVETVRAITGSAARLDERAFAEVRAAEERILAAIEPVPDRAGRFELYGSTVFIHHGGGSLTENFNFYGQTTFINRPVDTVVKDFQQTYGSVQHQESLSELLRAILTAKLPESEKAQAAQAVSRIATDLAVPDPKAASAKLATLRTTLTAAAGAALPALEIINKLLSLLGH</sequence>
<dbReference type="Proteomes" id="UP000014139">
    <property type="component" value="Unassembled WGS sequence"/>
</dbReference>
<dbReference type="EMBL" id="AOUO01000068">
    <property type="protein sequence ID" value="EOD69392.1"/>
    <property type="molecule type" value="Genomic_DNA"/>
</dbReference>
<dbReference type="OrthoDB" id="5195320at2"/>
<reference evidence="1 2" key="1">
    <citation type="submission" date="2013-02" db="EMBL/GenBank/DDBJ databases">
        <title>Draft genome sequence of Amycolatopsis vancoresmycina strain DSM 44592T.</title>
        <authorList>
            <person name="Kumar S."/>
            <person name="Kaur N."/>
            <person name="Kaur C."/>
            <person name="Raghava G.P.S."/>
            <person name="Mayilraj S."/>
        </authorList>
    </citation>
    <scope>NUCLEOTIDE SEQUENCE [LARGE SCALE GENOMIC DNA]</scope>
    <source>
        <strain evidence="1 2">DSM 44592</strain>
    </source>
</reference>